<keyword evidence="6" id="KW-1185">Reference proteome</keyword>
<dbReference type="Gene3D" id="3.40.1410.10">
    <property type="entry name" value="Chorismate lyase-like"/>
    <property type="match status" value="1"/>
</dbReference>
<dbReference type="Proteomes" id="UP001595721">
    <property type="component" value="Unassembled WGS sequence"/>
</dbReference>
<evidence type="ECO:0000256" key="1">
    <source>
        <dbReference type="ARBA" id="ARBA00023015"/>
    </source>
</evidence>
<evidence type="ECO:0000313" key="6">
    <source>
        <dbReference type="Proteomes" id="UP001595721"/>
    </source>
</evidence>
<proteinExistence type="predicted"/>
<dbReference type="SMART" id="SM00866">
    <property type="entry name" value="UTRA"/>
    <property type="match status" value="1"/>
</dbReference>
<keyword evidence="1" id="KW-0805">Transcription regulation</keyword>
<evidence type="ECO:0000259" key="4">
    <source>
        <dbReference type="PROSITE" id="PS50949"/>
    </source>
</evidence>
<organism evidence="5 6">
    <name type="scientific">Paracoccus mangrovi</name>
    <dbReference type="NCBI Taxonomy" id="1715645"/>
    <lineage>
        <taxon>Bacteria</taxon>
        <taxon>Pseudomonadati</taxon>
        <taxon>Pseudomonadota</taxon>
        <taxon>Alphaproteobacteria</taxon>
        <taxon>Rhodobacterales</taxon>
        <taxon>Paracoccaceae</taxon>
        <taxon>Paracoccus</taxon>
    </lineage>
</organism>
<name>A0ABV7R095_9RHOB</name>
<dbReference type="RefSeq" id="WP_377742327.1">
    <property type="nucleotide sequence ID" value="NZ_JBHRXJ010000001.1"/>
</dbReference>
<dbReference type="Pfam" id="PF00392">
    <property type="entry name" value="GntR"/>
    <property type="match status" value="1"/>
</dbReference>
<dbReference type="PROSITE" id="PS50949">
    <property type="entry name" value="HTH_GNTR"/>
    <property type="match status" value="1"/>
</dbReference>
<gene>
    <name evidence="5" type="ORF">ACFOMH_02255</name>
</gene>
<reference evidence="6" key="1">
    <citation type="journal article" date="2019" name="Int. J. Syst. Evol. Microbiol.">
        <title>The Global Catalogue of Microorganisms (GCM) 10K type strain sequencing project: providing services to taxonomists for standard genome sequencing and annotation.</title>
        <authorList>
            <consortium name="The Broad Institute Genomics Platform"/>
            <consortium name="The Broad Institute Genome Sequencing Center for Infectious Disease"/>
            <person name="Wu L."/>
            <person name="Ma J."/>
        </authorList>
    </citation>
    <scope>NUCLEOTIDE SEQUENCE [LARGE SCALE GENOMIC DNA]</scope>
    <source>
        <strain evidence="6">KCTC 42899</strain>
    </source>
</reference>
<dbReference type="SMART" id="SM00345">
    <property type="entry name" value="HTH_GNTR"/>
    <property type="match status" value="1"/>
</dbReference>
<dbReference type="EMBL" id="JBHRXJ010000001">
    <property type="protein sequence ID" value="MFC3526978.1"/>
    <property type="molecule type" value="Genomic_DNA"/>
</dbReference>
<evidence type="ECO:0000313" key="5">
    <source>
        <dbReference type="EMBL" id="MFC3526978.1"/>
    </source>
</evidence>
<keyword evidence="3" id="KW-0804">Transcription</keyword>
<dbReference type="InterPro" id="IPR000524">
    <property type="entry name" value="Tscrpt_reg_HTH_GntR"/>
</dbReference>
<dbReference type="SUPFAM" id="SSF46785">
    <property type="entry name" value="Winged helix' DNA-binding domain"/>
    <property type="match status" value="1"/>
</dbReference>
<sequence length="226" mass="25668">MTWQAVQEEVLSRIQSNEWPAGELIPTETTLATEFGCARATVNRALQYLANSGVLERRRKVGTRVTEHPNVQAVRYLLRREIENSGHRYGYRLLEHHEGPAPAEVAQAMLLRPDEPLLRIRALFRADDRPYCCEERWINTYATPGLNPKEFEQISPCEWLLGHIPVNRASLSMGAAIAGDGFIARSLAVTPDEPVLVAERLDWVDNMPVSLSRRYFPHGHRFSAEL</sequence>
<dbReference type="InterPro" id="IPR036390">
    <property type="entry name" value="WH_DNA-bd_sf"/>
</dbReference>
<dbReference type="InterPro" id="IPR028978">
    <property type="entry name" value="Chorismate_lyase_/UTRA_dom_sf"/>
</dbReference>
<feature type="domain" description="HTH gntR-type" evidence="4">
    <location>
        <begin position="1"/>
        <end position="68"/>
    </location>
</feature>
<dbReference type="InterPro" id="IPR011663">
    <property type="entry name" value="UTRA"/>
</dbReference>
<dbReference type="SUPFAM" id="SSF64288">
    <property type="entry name" value="Chorismate lyase-like"/>
    <property type="match status" value="1"/>
</dbReference>
<dbReference type="CDD" id="cd07377">
    <property type="entry name" value="WHTH_GntR"/>
    <property type="match status" value="1"/>
</dbReference>
<comment type="caution">
    <text evidence="5">The sequence shown here is derived from an EMBL/GenBank/DDBJ whole genome shotgun (WGS) entry which is preliminary data.</text>
</comment>
<dbReference type="Gene3D" id="1.10.10.10">
    <property type="entry name" value="Winged helix-like DNA-binding domain superfamily/Winged helix DNA-binding domain"/>
    <property type="match status" value="1"/>
</dbReference>
<dbReference type="InterPro" id="IPR036388">
    <property type="entry name" value="WH-like_DNA-bd_sf"/>
</dbReference>
<evidence type="ECO:0000256" key="3">
    <source>
        <dbReference type="ARBA" id="ARBA00023163"/>
    </source>
</evidence>
<dbReference type="PANTHER" id="PTHR44846">
    <property type="entry name" value="MANNOSYL-D-GLYCERATE TRANSPORT/METABOLISM SYSTEM REPRESSOR MNGR-RELATED"/>
    <property type="match status" value="1"/>
</dbReference>
<evidence type="ECO:0000256" key="2">
    <source>
        <dbReference type="ARBA" id="ARBA00023125"/>
    </source>
</evidence>
<dbReference type="Pfam" id="PF07702">
    <property type="entry name" value="UTRA"/>
    <property type="match status" value="1"/>
</dbReference>
<dbReference type="PANTHER" id="PTHR44846:SF16">
    <property type="entry name" value="TRANSCRIPTIONAL REGULATOR PHNF-RELATED"/>
    <property type="match status" value="1"/>
</dbReference>
<accession>A0ABV7R095</accession>
<protein>
    <submittedName>
        <fullName evidence="5">GntR family transcriptional regulator</fullName>
    </submittedName>
</protein>
<keyword evidence="2" id="KW-0238">DNA-binding</keyword>
<dbReference type="PRINTS" id="PR00035">
    <property type="entry name" value="HTHGNTR"/>
</dbReference>
<dbReference type="InterPro" id="IPR050679">
    <property type="entry name" value="Bact_HTH_transcr_reg"/>
</dbReference>